<gene>
    <name evidence="1" type="ORF">JOD45_000256</name>
</gene>
<evidence type="ECO:0000313" key="1">
    <source>
        <dbReference type="EMBL" id="MBM7644065.1"/>
    </source>
</evidence>
<dbReference type="EMBL" id="JAFBER010000001">
    <property type="protein sequence ID" value="MBM7644065.1"/>
    <property type="molecule type" value="Genomic_DNA"/>
</dbReference>
<organism evidence="1 2">
    <name type="scientific">Scopulibacillus daqui</name>
    <dbReference type="NCBI Taxonomy" id="1469162"/>
    <lineage>
        <taxon>Bacteria</taxon>
        <taxon>Bacillati</taxon>
        <taxon>Bacillota</taxon>
        <taxon>Bacilli</taxon>
        <taxon>Bacillales</taxon>
        <taxon>Sporolactobacillaceae</taxon>
        <taxon>Scopulibacillus</taxon>
    </lineage>
</organism>
<dbReference type="Proteomes" id="UP000808914">
    <property type="component" value="Unassembled WGS sequence"/>
</dbReference>
<evidence type="ECO:0000313" key="2">
    <source>
        <dbReference type="Proteomes" id="UP000808914"/>
    </source>
</evidence>
<keyword evidence="2" id="KW-1185">Reference proteome</keyword>
<protein>
    <submittedName>
        <fullName evidence="1">Uncharacterized protein</fullName>
    </submittedName>
</protein>
<comment type="caution">
    <text evidence="1">The sequence shown here is derived from an EMBL/GenBank/DDBJ whole genome shotgun (WGS) entry which is preliminary data.</text>
</comment>
<accession>A0ABS2PWH4</accession>
<name>A0ABS2PWH4_9BACL</name>
<reference evidence="1 2" key="1">
    <citation type="submission" date="2021-01" db="EMBL/GenBank/DDBJ databases">
        <title>Genomic Encyclopedia of Type Strains, Phase IV (KMG-IV): sequencing the most valuable type-strain genomes for metagenomic binning, comparative biology and taxonomic classification.</title>
        <authorList>
            <person name="Goeker M."/>
        </authorList>
    </citation>
    <scope>NUCLEOTIDE SEQUENCE [LARGE SCALE GENOMIC DNA]</scope>
    <source>
        <strain evidence="1 2">DSM 28236</strain>
    </source>
</reference>
<sequence length="42" mass="4897">MIKDKQYWDFLSIVIVEKSFNKIFSKMGLKNKSKMVQGLMAA</sequence>
<proteinExistence type="predicted"/>